<dbReference type="AlphaFoldDB" id="A0A4D6LJ17"/>
<name>A0A4D6LJ17_VIGUN</name>
<gene>
    <name evidence="5" type="ORF">DEO72_LG3g3130</name>
</gene>
<evidence type="ECO:0000313" key="5">
    <source>
        <dbReference type="EMBL" id="QCD88581.1"/>
    </source>
</evidence>
<evidence type="ECO:0000256" key="4">
    <source>
        <dbReference type="SAM" id="Coils"/>
    </source>
</evidence>
<dbReference type="InterPro" id="IPR038495">
    <property type="entry name" value="ATPase_E_C"/>
</dbReference>
<reference evidence="5 6" key="1">
    <citation type="submission" date="2019-04" db="EMBL/GenBank/DDBJ databases">
        <title>An improved genome assembly and genetic linkage map for asparagus bean, Vigna unguiculata ssp. sesquipedialis.</title>
        <authorList>
            <person name="Xia Q."/>
            <person name="Zhang R."/>
            <person name="Dong Y."/>
        </authorList>
    </citation>
    <scope>NUCLEOTIDE SEQUENCE [LARGE SCALE GENOMIC DNA]</scope>
    <source>
        <tissue evidence="5">Leaf</tissue>
    </source>
</reference>
<keyword evidence="3" id="KW-0406">Ion transport</keyword>
<dbReference type="GO" id="GO:0046961">
    <property type="term" value="F:proton-transporting ATPase activity, rotational mechanism"/>
    <property type="evidence" value="ECO:0007669"/>
    <property type="project" value="InterPro"/>
</dbReference>
<evidence type="ECO:0000256" key="1">
    <source>
        <dbReference type="ARBA" id="ARBA00005901"/>
    </source>
</evidence>
<organism evidence="5 6">
    <name type="scientific">Vigna unguiculata</name>
    <name type="common">Cowpea</name>
    <dbReference type="NCBI Taxonomy" id="3917"/>
    <lineage>
        <taxon>Eukaryota</taxon>
        <taxon>Viridiplantae</taxon>
        <taxon>Streptophyta</taxon>
        <taxon>Embryophyta</taxon>
        <taxon>Tracheophyta</taxon>
        <taxon>Spermatophyta</taxon>
        <taxon>Magnoliopsida</taxon>
        <taxon>eudicotyledons</taxon>
        <taxon>Gunneridae</taxon>
        <taxon>Pentapetalae</taxon>
        <taxon>rosids</taxon>
        <taxon>fabids</taxon>
        <taxon>Fabales</taxon>
        <taxon>Fabaceae</taxon>
        <taxon>Papilionoideae</taxon>
        <taxon>50 kb inversion clade</taxon>
        <taxon>NPAAA clade</taxon>
        <taxon>indigoferoid/millettioid clade</taxon>
        <taxon>Phaseoleae</taxon>
        <taxon>Vigna</taxon>
    </lineage>
</organism>
<dbReference type="Proteomes" id="UP000501690">
    <property type="component" value="Linkage Group LG3"/>
</dbReference>
<protein>
    <submittedName>
        <fullName evidence="5">V-type H+-transporting ATPase subunit E</fullName>
    </submittedName>
</protein>
<evidence type="ECO:0000256" key="3">
    <source>
        <dbReference type="ARBA" id="ARBA00023065"/>
    </source>
</evidence>
<dbReference type="InterPro" id="IPR002842">
    <property type="entry name" value="ATPase_V1_Esu"/>
</dbReference>
<evidence type="ECO:0000256" key="2">
    <source>
        <dbReference type="ARBA" id="ARBA00022448"/>
    </source>
</evidence>
<evidence type="ECO:0000313" key="6">
    <source>
        <dbReference type="Proteomes" id="UP000501690"/>
    </source>
</evidence>
<dbReference type="Pfam" id="PF01991">
    <property type="entry name" value="vATP-synt_E"/>
    <property type="match status" value="1"/>
</dbReference>
<dbReference type="Gene3D" id="3.30.2320.30">
    <property type="entry name" value="ATP synthase, E subunit, C-terminal"/>
    <property type="match status" value="1"/>
</dbReference>
<accession>A0A4D6LJ17</accession>
<keyword evidence="4" id="KW-0175">Coiled coil</keyword>
<dbReference type="PANTHER" id="PTHR45715">
    <property type="entry name" value="ATPASE H+-TRANSPORTING V1 SUBUNIT E1A-RELATED"/>
    <property type="match status" value="1"/>
</dbReference>
<dbReference type="Gene3D" id="6.10.250.1620">
    <property type="match status" value="1"/>
</dbReference>
<dbReference type="GO" id="GO:0033178">
    <property type="term" value="C:proton-transporting two-sector ATPase complex, catalytic domain"/>
    <property type="evidence" value="ECO:0007669"/>
    <property type="project" value="InterPro"/>
</dbReference>
<dbReference type="HAMAP" id="MF_00311">
    <property type="entry name" value="ATP_synth_E_arch"/>
    <property type="match status" value="1"/>
</dbReference>
<feature type="coiled-coil region" evidence="4">
    <location>
        <begin position="14"/>
        <end position="61"/>
    </location>
</feature>
<sequence length="247" mass="28207">MKDADVSRQIQQMIRFIRQEAEEKANEISVAAEEEFNIEKLQILEAEKKKIKQDYERKAKQIDVRRKIEYSTQLNASRIKVLQAQDDAVNSMKDAARTALSDISNDKKVYRKLVKDMMIQGLLRLREPSVLIRCRESDRKLVESLVEEAKKEYSEKASVQAPKITLDDRVYLPPPPKNNAATDSLEPFCSGGIVLASEDGKIVLENTLDARLDVIFRQKLPEACSYKEDAVSWSLNTTCCSLKLKIK</sequence>
<dbReference type="SUPFAM" id="SSF160527">
    <property type="entry name" value="V-type ATPase subunit E-like"/>
    <property type="match status" value="1"/>
</dbReference>
<dbReference type="EMBL" id="CP039347">
    <property type="protein sequence ID" value="QCD88581.1"/>
    <property type="molecule type" value="Genomic_DNA"/>
</dbReference>
<keyword evidence="2" id="KW-0813">Transport</keyword>
<comment type="similarity">
    <text evidence="1">Belongs to the V-ATPase E subunit family.</text>
</comment>
<keyword evidence="6" id="KW-1185">Reference proteome</keyword>
<proteinExistence type="inferred from homology"/>